<comment type="similarity">
    <text evidence="7">Belongs to the binding-protein-dependent transport system permease family.</text>
</comment>
<accession>A0ABR8YM16</accession>
<evidence type="ECO:0000256" key="5">
    <source>
        <dbReference type="ARBA" id="ARBA00022989"/>
    </source>
</evidence>
<evidence type="ECO:0000313" key="10">
    <source>
        <dbReference type="Proteomes" id="UP000652763"/>
    </source>
</evidence>
<comment type="subcellular location">
    <subcellularLocation>
        <location evidence="1 7">Cell membrane</location>
        <topology evidence="1 7">Multi-pass membrane protein</topology>
    </subcellularLocation>
</comment>
<dbReference type="InterPro" id="IPR000515">
    <property type="entry name" value="MetI-like"/>
</dbReference>
<dbReference type="Pfam" id="PF00528">
    <property type="entry name" value="BPD_transp_1"/>
    <property type="match status" value="1"/>
</dbReference>
<dbReference type="CDD" id="cd06261">
    <property type="entry name" value="TM_PBP2"/>
    <property type="match status" value="1"/>
</dbReference>
<organism evidence="9 10">
    <name type="scientific">Arthrobacter pullicola</name>
    <dbReference type="NCBI Taxonomy" id="2762224"/>
    <lineage>
        <taxon>Bacteria</taxon>
        <taxon>Bacillati</taxon>
        <taxon>Actinomycetota</taxon>
        <taxon>Actinomycetes</taxon>
        <taxon>Micrococcales</taxon>
        <taxon>Micrococcaceae</taxon>
        <taxon>Arthrobacter</taxon>
    </lineage>
</organism>
<feature type="transmembrane region" description="Helical" evidence="7">
    <location>
        <begin position="122"/>
        <end position="142"/>
    </location>
</feature>
<proteinExistence type="inferred from homology"/>
<feature type="transmembrane region" description="Helical" evidence="7">
    <location>
        <begin position="89"/>
        <end position="110"/>
    </location>
</feature>
<evidence type="ECO:0000256" key="4">
    <source>
        <dbReference type="ARBA" id="ARBA00022692"/>
    </source>
</evidence>
<evidence type="ECO:0000313" key="9">
    <source>
        <dbReference type="EMBL" id="MBD8045286.1"/>
    </source>
</evidence>
<comment type="caution">
    <text evidence="9">The sequence shown here is derived from an EMBL/GenBank/DDBJ whole genome shotgun (WGS) entry which is preliminary data.</text>
</comment>
<feature type="transmembrane region" description="Helical" evidence="7">
    <location>
        <begin position="176"/>
        <end position="197"/>
    </location>
</feature>
<evidence type="ECO:0000256" key="3">
    <source>
        <dbReference type="ARBA" id="ARBA00022475"/>
    </source>
</evidence>
<dbReference type="PROSITE" id="PS50928">
    <property type="entry name" value="ABC_TM1"/>
    <property type="match status" value="1"/>
</dbReference>
<dbReference type="InterPro" id="IPR035906">
    <property type="entry name" value="MetI-like_sf"/>
</dbReference>
<keyword evidence="6 7" id="KW-0472">Membrane</keyword>
<dbReference type="Proteomes" id="UP000652763">
    <property type="component" value="Unassembled WGS sequence"/>
</dbReference>
<keyword evidence="10" id="KW-1185">Reference proteome</keyword>
<keyword evidence="3" id="KW-1003">Cell membrane</keyword>
<keyword evidence="2 7" id="KW-0813">Transport</keyword>
<evidence type="ECO:0000256" key="7">
    <source>
        <dbReference type="RuleBase" id="RU363032"/>
    </source>
</evidence>
<name>A0ABR8YM16_9MICC</name>
<feature type="transmembrane region" description="Helical" evidence="7">
    <location>
        <begin position="28"/>
        <end position="47"/>
    </location>
</feature>
<feature type="domain" description="ABC transmembrane type-1" evidence="8">
    <location>
        <begin position="85"/>
        <end position="299"/>
    </location>
</feature>
<dbReference type="RefSeq" id="WP_191749049.1">
    <property type="nucleotide sequence ID" value="NZ_JACSQC010000009.1"/>
</dbReference>
<keyword evidence="5 7" id="KW-1133">Transmembrane helix</keyword>
<gene>
    <name evidence="9" type="ORF">H9638_15855</name>
</gene>
<dbReference type="EMBL" id="JACSQC010000009">
    <property type="protein sequence ID" value="MBD8045286.1"/>
    <property type="molecule type" value="Genomic_DNA"/>
</dbReference>
<sequence length="309" mass="33398">MLATTVRPAAPPAVRRRRQKFQQKVEPFIYLAPTLILLGVFVLYPVLSSLWLSLNEAGILGGITGFVGFSNYLEIFTGEKFGHYALTSAAWTFGAVGLQLVLGMCGALLLNQRIPLRGAVRGLVMIPWATPSVLVALIWLWLLDPNHGLINSALLNLGIIQSPITWLSSPETALPTLIMVDVWQGVPFFAVMILAALQGVSGELKESARMDGCGPWGVFWNVVAPKILPTILITTILRIIWTANYVDLAFILTGGGPAEATTTLPLQAYLTAYKSGDFGTGAAYAVIQAAVLMVFIVIYVRLSAKGEEK</sequence>
<feature type="transmembrane region" description="Helical" evidence="7">
    <location>
        <begin position="218"/>
        <end position="241"/>
    </location>
</feature>
<dbReference type="SUPFAM" id="SSF161098">
    <property type="entry name" value="MetI-like"/>
    <property type="match status" value="1"/>
</dbReference>
<dbReference type="PANTHER" id="PTHR43005">
    <property type="entry name" value="BLR7065 PROTEIN"/>
    <property type="match status" value="1"/>
</dbReference>
<protein>
    <submittedName>
        <fullName evidence="9">Sugar ABC transporter permease</fullName>
    </submittedName>
</protein>
<dbReference type="SUPFAM" id="SSF160964">
    <property type="entry name" value="MalF N-terminal region-like"/>
    <property type="match status" value="1"/>
</dbReference>
<evidence type="ECO:0000256" key="2">
    <source>
        <dbReference type="ARBA" id="ARBA00022448"/>
    </source>
</evidence>
<evidence type="ECO:0000256" key="6">
    <source>
        <dbReference type="ARBA" id="ARBA00023136"/>
    </source>
</evidence>
<dbReference type="PANTHER" id="PTHR43005:SF2">
    <property type="entry name" value="INTEGRAL MEMBRANE SUGAR TRANSPORT PROTEIN"/>
    <property type="match status" value="1"/>
</dbReference>
<evidence type="ECO:0000256" key="1">
    <source>
        <dbReference type="ARBA" id="ARBA00004651"/>
    </source>
</evidence>
<dbReference type="Gene3D" id="1.10.3720.10">
    <property type="entry name" value="MetI-like"/>
    <property type="match status" value="1"/>
</dbReference>
<keyword evidence="4 7" id="KW-0812">Transmembrane</keyword>
<reference evidence="9 10" key="1">
    <citation type="submission" date="2020-08" db="EMBL/GenBank/DDBJ databases">
        <title>A Genomic Blueprint of the Chicken Gut Microbiome.</title>
        <authorList>
            <person name="Gilroy R."/>
            <person name="Ravi A."/>
            <person name="Getino M."/>
            <person name="Pursley I."/>
            <person name="Horton D.L."/>
            <person name="Alikhan N.-F."/>
            <person name="Baker D."/>
            <person name="Gharbi K."/>
            <person name="Hall N."/>
            <person name="Watson M."/>
            <person name="Adriaenssens E.M."/>
            <person name="Foster-Nyarko E."/>
            <person name="Jarju S."/>
            <person name="Secka A."/>
            <person name="Antonio M."/>
            <person name="Oren A."/>
            <person name="Chaudhuri R."/>
            <person name="La Ragione R.M."/>
            <person name="Hildebrand F."/>
            <person name="Pallen M.J."/>
        </authorList>
    </citation>
    <scope>NUCLEOTIDE SEQUENCE [LARGE SCALE GENOMIC DNA]</scope>
    <source>
        <strain evidence="9 10">Sa2BUA2</strain>
    </source>
</reference>
<evidence type="ECO:0000259" key="8">
    <source>
        <dbReference type="PROSITE" id="PS50928"/>
    </source>
</evidence>
<feature type="transmembrane region" description="Helical" evidence="7">
    <location>
        <begin position="282"/>
        <end position="302"/>
    </location>
</feature>